<gene>
    <name evidence="1" type="ORF">CVS27_03325</name>
</gene>
<proteinExistence type="predicted"/>
<keyword evidence="2" id="KW-1185">Reference proteome</keyword>
<evidence type="ECO:0000313" key="1">
    <source>
        <dbReference type="EMBL" id="POH74907.1"/>
    </source>
</evidence>
<name>A0A2S4A1B1_ARTGL</name>
<protein>
    <submittedName>
        <fullName evidence="1">Uncharacterized protein</fullName>
    </submittedName>
</protein>
<evidence type="ECO:0000313" key="2">
    <source>
        <dbReference type="Proteomes" id="UP000237061"/>
    </source>
</evidence>
<dbReference type="AlphaFoldDB" id="A0A2S4A1B1"/>
<dbReference type="Proteomes" id="UP000237061">
    <property type="component" value="Unassembled WGS sequence"/>
</dbReference>
<accession>A0A2S4A1B1</accession>
<comment type="caution">
    <text evidence="1">The sequence shown here is derived from an EMBL/GenBank/DDBJ whole genome shotgun (WGS) entry which is preliminary data.</text>
</comment>
<organism evidence="1 2">
    <name type="scientific">Arthrobacter glacialis</name>
    <dbReference type="NCBI Taxonomy" id="1664"/>
    <lineage>
        <taxon>Bacteria</taxon>
        <taxon>Bacillati</taxon>
        <taxon>Actinomycetota</taxon>
        <taxon>Actinomycetes</taxon>
        <taxon>Micrococcales</taxon>
        <taxon>Micrococcaceae</taxon>
        <taxon>Arthrobacter</taxon>
    </lineage>
</organism>
<dbReference type="EMBL" id="PPXC01000002">
    <property type="protein sequence ID" value="POH74907.1"/>
    <property type="molecule type" value="Genomic_DNA"/>
</dbReference>
<reference evidence="1 2" key="1">
    <citation type="submission" date="2018-01" db="EMBL/GenBank/DDBJ databases">
        <title>Arthrobacter sp. nov., from glaciers in China.</title>
        <authorList>
            <person name="Liu Q."/>
            <person name="Xin Y.-H."/>
        </authorList>
    </citation>
    <scope>NUCLEOTIDE SEQUENCE [LARGE SCALE GENOMIC DNA]</scope>
    <source>
        <strain evidence="1 2">HLT2-12-2</strain>
    </source>
</reference>
<sequence length="77" mass="8097">MILIRSWLFAGVVEDQAGAAVPRCRGAAVPGLSAVELVTEFGDCRVFRLRGLQIQGDHEVSGFGVIDVAGLVGCLAR</sequence>